<reference evidence="2 3" key="1">
    <citation type="journal article" date="2018" name="IMA Fungus">
        <title>IMA Genome-F 9: Draft genome sequence of Annulohypoxylon stygium, Aspergillus mulundensis, Berkeleyomyces basicola (syn. Thielaviopsis basicola), Ceratocystis smalleyi, two Cercospora beticola strains, Coleophoma cylindrospora, Fusarium fracticaudum, Phialophora cf. hyalina, and Morchella septimelata.</title>
        <authorList>
            <person name="Wingfield B.D."/>
            <person name="Bills G.F."/>
            <person name="Dong Y."/>
            <person name="Huang W."/>
            <person name="Nel W.J."/>
            <person name="Swalarsk-Parry B.S."/>
            <person name="Vaghefi N."/>
            <person name="Wilken P.M."/>
            <person name="An Z."/>
            <person name="de Beer Z.W."/>
            <person name="De Vos L."/>
            <person name="Chen L."/>
            <person name="Duong T.A."/>
            <person name="Gao Y."/>
            <person name="Hammerbacher A."/>
            <person name="Kikkert J.R."/>
            <person name="Li Y."/>
            <person name="Li H."/>
            <person name="Li K."/>
            <person name="Li Q."/>
            <person name="Liu X."/>
            <person name="Ma X."/>
            <person name="Naidoo K."/>
            <person name="Pethybridge S.J."/>
            <person name="Sun J."/>
            <person name="Steenkamp E.T."/>
            <person name="van der Nest M.A."/>
            <person name="van Wyk S."/>
            <person name="Wingfield M.J."/>
            <person name="Xiong C."/>
            <person name="Yue Q."/>
            <person name="Zhang X."/>
        </authorList>
    </citation>
    <scope>NUCLEOTIDE SEQUENCE [LARGE SCALE GENOMIC DNA]</scope>
    <source>
        <strain evidence="2 3">BP 5553</strain>
    </source>
</reference>
<accession>A0A370TTQ8</accession>
<sequence length="134" mass="15489">MKFEKNEAGVESKSEDKEKDRNGKGQQSGRAEMAEENVQKNNAENGGNKRGDRIEDGRGWERMGEEREWKSREDGRRERMEVERGWERRRSWKYSKSMQGVGLVGAFFEPEPKKSLPVSRREEAGKTLPITVVS</sequence>
<evidence type="ECO:0000256" key="1">
    <source>
        <dbReference type="SAM" id="MobiDB-lite"/>
    </source>
</evidence>
<feature type="region of interest" description="Disordered" evidence="1">
    <location>
        <begin position="1"/>
        <end position="82"/>
    </location>
</feature>
<organism evidence="2 3">
    <name type="scientific">Venustampulla echinocandica</name>
    <dbReference type="NCBI Taxonomy" id="2656787"/>
    <lineage>
        <taxon>Eukaryota</taxon>
        <taxon>Fungi</taxon>
        <taxon>Dikarya</taxon>
        <taxon>Ascomycota</taxon>
        <taxon>Pezizomycotina</taxon>
        <taxon>Leotiomycetes</taxon>
        <taxon>Helotiales</taxon>
        <taxon>Pleuroascaceae</taxon>
        <taxon>Venustampulla</taxon>
    </lineage>
</organism>
<feature type="region of interest" description="Disordered" evidence="1">
    <location>
        <begin position="114"/>
        <end position="134"/>
    </location>
</feature>
<feature type="compositionally biased region" description="Basic and acidic residues" evidence="1">
    <location>
        <begin position="47"/>
        <end position="82"/>
    </location>
</feature>
<dbReference type="EMBL" id="NPIC01000002">
    <property type="protein sequence ID" value="RDL38911.1"/>
    <property type="molecule type" value="Genomic_DNA"/>
</dbReference>
<feature type="compositionally biased region" description="Basic and acidic residues" evidence="1">
    <location>
        <begin position="114"/>
        <end position="125"/>
    </location>
</feature>
<dbReference type="GeneID" id="43596100"/>
<comment type="caution">
    <text evidence="2">The sequence shown here is derived from an EMBL/GenBank/DDBJ whole genome shotgun (WGS) entry which is preliminary data.</text>
</comment>
<dbReference type="Proteomes" id="UP000254866">
    <property type="component" value="Unassembled WGS sequence"/>
</dbReference>
<gene>
    <name evidence="2" type="ORF">BP5553_03251</name>
</gene>
<protein>
    <submittedName>
        <fullName evidence="2">Uncharacterized protein</fullName>
    </submittedName>
</protein>
<proteinExistence type="predicted"/>
<keyword evidence="3" id="KW-1185">Reference proteome</keyword>
<dbReference type="RefSeq" id="XP_031871567.1">
    <property type="nucleotide sequence ID" value="XM_032011874.1"/>
</dbReference>
<feature type="compositionally biased region" description="Basic and acidic residues" evidence="1">
    <location>
        <begin position="1"/>
        <end position="23"/>
    </location>
</feature>
<evidence type="ECO:0000313" key="2">
    <source>
        <dbReference type="EMBL" id="RDL38911.1"/>
    </source>
</evidence>
<dbReference type="AlphaFoldDB" id="A0A370TTQ8"/>
<name>A0A370TTQ8_9HELO</name>
<evidence type="ECO:0000313" key="3">
    <source>
        <dbReference type="Proteomes" id="UP000254866"/>
    </source>
</evidence>